<keyword evidence="2" id="KW-0472">Membrane</keyword>
<keyword evidence="2" id="KW-0812">Transmembrane</keyword>
<accession>A0A9W6ZN71</accession>
<feature type="transmembrane region" description="Helical" evidence="2">
    <location>
        <begin position="250"/>
        <end position="275"/>
    </location>
</feature>
<reference evidence="3" key="1">
    <citation type="submission" date="2022-07" db="EMBL/GenBank/DDBJ databases">
        <title>Genome analysis of Parmales, a sister group of diatoms, reveals the evolutionary specialization of diatoms from phago-mixotrophs to photoautotrophs.</title>
        <authorList>
            <person name="Ban H."/>
            <person name="Sato S."/>
            <person name="Yoshikawa S."/>
            <person name="Kazumasa Y."/>
            <person name="Nakamura Y."/>
            <person name="Ichinomiya M."/>
            <person name="Saitoh K."/>
            <person name="Sato N."/>
            <person name="Blanc-Mathieu R."/>
            <person name="Endo H."/>
            <person name="Kuwata A."/>
            <person name="Ogata H."/>
        </authorList>
    </citation>
    <scope>NUCLEOTIDE SEQUENCE</scope>
</reference>
<organism evidence="3 4">
    <name type="scientific">Triparma retinervis</name>
    <dbReference type="NCBI Taxonomy" id="2557542"/>
    <lineage>
        <taxon>Eukaryota</taxon>
        <taxon>Sar</taxon>
        <taxon>Stramenopiles</taxon>
        <taxon>Ochrophyta</taxon>
        <taxon>Bolidophyceae</taxon>
        <taxon>Parmales</taxon>
        <taxon>Triparmaceae</taxon>
        <taxon>Triparma</taxon>
    </lineage>
</organism>
<feature type="transmembrane region" description="Helical" evidence="2">
    <location>
        <begin position="7"/>
        <end position="25"/>
    </location>
</feature>
<keyword evidence="2" id="KW-1133">Transmembrane helix</keyword>
<dbReference type="EMBL" id="BRXZ01002061">
    <property type="protein sequence ID" value="GMH53574.1"/>
    <property type="molecule type" value="Genomic_DNA"/>
</dbReference>
<evidence type="ECO:0000313" key="4">
    <source>
        <dbReference type="Proteomes" id="UP001165082"/>
    </source>
</evidence>
<feature type="transmembrane region" description="Helical" evidence="2">
    <location>
        <begin position="37"/>
        <end position="56"/>
    </location>
</feature>
<feature type="transmembrane region" description="Helical" evidence="2">
    <location>
        <begin position="223"/>
        <end position="244"/>
    </location>
</feature>
<feature type="compositionally biased region" description="Low complexity" evidence="1">
    <location>
        <begin position="317"/>
        <end position="342"/>
    </location>
</feature>
<sequence length="365" mass="40884">MGLFWRVIFFSTAFVCQAYFISYAVTGERVYRMRGQAFLPISAGAMIMFIFAAPRCCGWGDIRTMGGFALWLATFQISVAIGHLVTNPSGDKDIGMAFLSMLVWFDPVVVYLFARMRKRVAALLDEDLSLYLLENLLFLGLPGFAPLLYLCLDTFNCLNLVDEGLTETDQHYDECSGVLVPQFSISFFFFFLLVCNVVIAPLSDISMKAVDIMQMRIGLRLSAVLFLVSIAAFGNIFLFANMYAGRRTTFMMQTAMCSGMSCVFAAVLEMFHIAWTSRRKPERGSDEGETDLFEEEEGHHLPLNELHKQYHKRGTRSSRSSRSSRSIRSSNHSSEGPSSPGHILEYSIKDRNLMSSSISDSVGLG</sequence>
<name>A0A9W6ZN71_9STRA</name>
<dbReference type="Proteomes" id="UP001165082">
    <property type="component" value="Unassembled WGS sequence"/>
</dbReference>
<dbReference type="OrthoDB" id="198212at2759"/>
<feature type="transmembrane region" description="Helical" evidence="2">
    <location>
        <begin position="183"/>
        <end position="202"/>
    </location>
</feature>
<keyword evidence="4" id="KW-1185">Reference proteome</keyword>
<evidence type="ECO:0000313" key="3">
    <source>
        <dbReference type="EMBL" id="GMH53574.1"/>
    </source>
</evidence>
<feature type="transmembrane region" description="Helical" evidence="2">
    <location>
        <begin position="68"/>
        <end position="85"/>
    </location>
</feature>
<comment type="caution">
    <text evidence="3">The sequence shown here is derived from an EMBL/GenBank/DDBJ whole genome shotgun (WGS) entry which is preliminary data.</text>
</comment>
<proteinExistence type="predicted"/>
<protein>
    <submittedName>
        <fullName evidence="3">Uncharacterized protein</fullName>
    </submittedName>
</protein>
<feature type="region of interest" description="Disordered" evidence="1">
    <location>
        <begin position="304"/>
        <end position="348"/>
    </location>
</feature>
<evidence type="ECO:0000256" key="1">
    <source>
        <dbReference type="SAM" id="MobiDB-lite"/>
    </source>
</evidence>
<dbReference type="AlphaFoldDB" id="A0A9W6ZN71"/>
<gene>
    <name evidence="3" type="ORF">TrRE_jg10529</name>
</gene>
<feature type="transmembrane region" description="Helical" evidence="2">
    <location>
        <begin position="128"/>
        <end position="150"/>
    </location>
</feature>
<evidence type="ECO:0000256" key="2">
    <source>
        <dbReference type="SAM" id="Phobius"/>
    </source>
</evidence>
<feature type="transmembrane region" description="Helical" evidence="2">
    <location>
        <begin position="97"/>
        <end position="116"/>
    </location>
</feature>